<proteinExistence type="predicted"/>
<evidence type="ECO:0000313" key="1">
    <source>
        <dbReference type="EMBL" id="OOQ57164.1"/>
    </source>
</evidence>
<dbReference type="AlphaFoldDB" id="A0A1S9P8A1"/>
<dbReference type="RefSeq" id="WP_078351038.1">
    <property type="nucleotide sequence ID" value="NZ_MBTF01000037.1"/>
</dbReference>
<keyword evidence="2" id="KW-1185">Reference proteome</keyword>
<name>A0A1S9P8A1_9SPHI</name>
<comment type="caution">
    <text evidence="1">The sequence shown here is derived from an EMBL/GenBank/DDBJ whole genome shotgun (WGS) entry which is preliminary data.</text>
</comment>
<dbReference type="Proteomes" id="UP000189739">
    <property type="component" value="Unassembled WGS sequence"/>
</dbReference>
<organism evidence="1 2">
    <name type="scientific">Mucilaginibacter pedocola</name>
    <dbReference type="NCBI Taxonomy" id="1792845"/>
    <lineage>
        <taxon>Bacteria</taxon>
        <taxon>Pseudomonadati</taxon>
        <taxon>Bacteroidota</taxon>
        <taxon>Sphingobacteriia</taxon>
        <taxon>Sphingobacteriales</taxon>
        <taxon>Sphingobacteriaceae</taxon>
        <taxon>Mucilaginibacter</taxon>
    </lineage>
</organism>
<accession>A0A1S9P8A1</accession>
<dbReference type="Gene3D" id="2.10.109.10">
    <property type="entry name" value="Umud Fragment, subunit A"/>
    <property type="match status" value="1"/>
</dbReference>
<dbReference type="SUPFAM" id="SSF47413">
    <property type="entry name" value="lambda repressor-like DNA-binding domains"/>
    <property type="match status" value="1"/>
</dbReference>
<protein>
    <submittedName>
        <fullName evidence="1">Uncharacterized protein</fullName>
    </submittedName>
</protein>
<dbReference type="OrthoDB" id="3831186at2"/>
<dbReference type="EMBL" id="MBTF01000037">
    <property type="protein sequence ID" value="OOQ57164.1"/>
    <property type="molecule type" value="Genomic_DNA"/>
</dbReference>
<gene>
    <name evidence="1" type="ORF">BC343_16725</name>
</gene>
<dbReference type="GO" id="GO:0003677">
    <property type="term" value="F:DNA binding"/>
    <property type="evidence" value="ECO:0007669"/>
    <property type="project" value="InterPro"/>
</dbReference>
<dbReference type="STRING" id="1792845.BC343_16725"/>
<sequence length="253" mass="29587">MADYQGEKFKEFLDRKDIAVANAAQQLQVTRQTVYQYFKTNNLSREVVNKILTVFETSTEEVFGTNEHKGPRLEAFPLHLAGDPGDFDNDGTRFEELPDGTLRMRVPIIPYKAFAGYLHGFQDKEYYEDLSYTSIEVAKQHRGHYLAFEVRGDSMTTLEPEFFRQSIFEGVKVVARELPKTQWRYKLHTHNWEAWVIVHKTEGILIKQITRHDVEKGIITIHSLNPDKIKYPDQDLYLDDIEQIFNVVKKIDE</sequence>
<dbReference type="InterPro" id="IPR010982">
    <property type="entry name" value="Lambda_DNA-bd_dom_sf"/>
</dbReference>
<dbReference type="InterPro" id="IPR036286">
    <property type="entry name" value="LexA/Signal_pep-like_sf"/>
</dbReference>
<evidence type="ECO:0000313" key="2">
    <source>
        <dbReference type="Proteomes" id="UP000189739"/>
    </source>
</evidence>
<dbReference type="SUPFAM" id="SSF51306">
    <property type="entry name" value="LexA/Signal peptidase"/>
    <property type="match status" value="1"/>
</dbReference>
<reference evidence="1 2" key="1">
    <citation type="submission" date="2016-07" db="EMBL/GenBank/DDBJ databases">
        <title>Genomic analysis of zinc-resistant bacterium Mucilaginibacter pedocola TBZ30.</title>
        <authorList>
            <person name="Huang J."/>
            <person name="Tang J."/>
        </authorList>
    </citation>
    <scope>NUCLEOTIDE SEQUENCE [LARGE SCALE GENOMIC DNA]</scope>
    <source>
        <strain evidence="1 2">TBZ30</strain>
    </source>
</reference>